<gene>
    <name evidence="3" type="ORF">ACFOEE_04180</name>
</gene>
<dbReference type="CDD" id="cd00158">
    <property type="entry name" value="RHOD"/>
    <property type="match status" value="1"/>
</dbReference>
<comment type="caution">
    <text evidence="3">The sequence shown here is derived from an EMBL/GenBank/DDBJ whole genome shotgun (WGS) entry which is preliminary data.</text>
</comment>
<dbReference type="PANTHER" id="PTHR43031">
    <property type="entry name" value="FAD-DEPENDENT OXIDOREDUCTASE"/>
    <property type="match status" value="1"/>
</dbReference>
<proteinExistence type="predicted"/>
<feature type="chain" id="PRO_5046319803" evidence="1">
    <location>
        <begin position="27"/>
        <end position="129"/>
    </location>
</feature>
<dbReference type="Gene3D" id="3.40.250.10">
    <property type="entry name" value="Rhodanese-like domain"/>
    <property type="match status" value="1"/>
</dbReference>
<organism evidence="3 4">
    <name type="scientific">Pseudoalteromonas fenneropenaei</name>
    <dbReference type="NCBI Taxonomy" id="1737459"/>
    <lineage>
        <taxon>Bacteria</taxon>
        <taxon>Pseudomonadati</taxon>
        <taxon>Pseudomonadota</taxon>
        <taxon>Gammaproteobacteria</taxon>
        <taxon>Alteromonadales</taxon>
        <taxon>Pseudoalteromonadaceae</taxon>
        <taxon>Pseudoalteromonas</taxon>
    </lineage>
</organism>
<sequence length="129" mass="14479">MFNRVQKQMQVALSAMLLMLGWQLQAADINQQALLANQMSATPYVIVDVRSPEEFAEGHLKGAINIPHDQTDAYQTQLEALKGKPLVVYCRSGRRASMFEQLLTPKGYEILHLEGDVQAWQAAELPLIK</sequence>
<name>A0ABV7CGN7_9GAMM</name>
<dbReference type="RefSeq" id="WP_377121234.1">
    <property type="nucleotide sequence ID" value="NZ_JBHRSD010000010.1"/>
</dbReference>
<evidence type="ECO:0000259" key="2">
    <source>
        <dbReference type="PROSITE" id="PS50206"/>
    </source>
</evidence>
<dbReference type="SMART" id="SM00450">
    <property type="entry name" value="RHOD"/>
    <property type="match status" value="1"/>
</dbReference>
<dbReference type="PROSITE" id="PS50206">
    <property type="entry name" value="RHODANESE_3"/>
    <property type="match status" value="1"/>
</dbReference>
<dbReference type="InterPro" id="IPR001763">
    <property type="entry name" value="Rhodanese-like_dom"/>
</dbReference>
<dbReference type="SUPFAM" id="SSF52821">
    <property type="entry name" value="Rhodanese/Cell cycle control phosphatase"/>
    <property type="match status" value="1"/>
</dbReference>
<protein>
    <submittedName>
        <fullName evidence="3">Rhodanese-like domain-containing protein</fullName>
    </submittedName>
</protein>
<dbReference type="EMBL" id="JBHRSD010000010">
    <property type="protein sequence ID" value="MFC3031715.1"/>
    <property type="molecule type" value="Genomic_DNA"/>
</dbReference>
<feature type="signal peptide" evidence="1">
    <location>
        <begin position="1"/>
        <end position="26"/>
    </location>
</feature>
<dbReference type="Proteomes" id="UP001595453">
    <property type="component" value="Unassembled WGS sequence"/>
</dbReference>
<dbReference type="Pfam" id="PF00581">
    <property type="entry name" value="Rhodanese"/>
    <property type="match status" value="1"/>
</dbReference>
<evidence type="ECO:0000313" key="4">
    <source>
        <dbReference type="Proteomes" id="UP001595453"/>
    </source>
</evidence>
<keyword evidence="1" id="KW-0732">Signal</keyword>
<keyword evidence="4" id="KW-1185">Reference proteome</keyword>
<evidence type="ECO:0000313" key="3">
    <source>
        <dbReference type="EMBL" id="MFC3031715.1"/>
    </source>
</evidence>
<accession>A0ABV7CGN7</accession>
<reference evidence="4" key="1">
    <citation type="journal article" date="2019" name="Int. J. Syst. Evol. Microbiol.">
        <title>The Global Catalogue of Microorganisms (GCM) 10K type strain sequencing project: providing services to taxonomists for standard genome sequencing and annotation.</title>
        <authorList>
            <consortium name="The Broad Institute Genomics Platform"/>
            <consortium name="The Broad Institute Genome Sequencing Center for Infectious Disease"/>
            <person name="Wu L."/>
            <person name="Ma J."/>
        </authorList>
    </citation>
    <scope>NUCLEOTIDE SEQUENCE [LARGE SCALE GENOMIC DNA]</scope>
    <source>
        <strain evidence="4">KCTC 42730</strain>
    </source>
</reference>
<dbReference type="InterPro" id="IPR036873">
    <property type="entry name" value="Rhodanese-like_dom_sf"/>
</dbReference>
<dbReference type="InterPro" id="IPR050229">
    <property type="entry name" value="GlpE_sulfurtransferase"/>
</dbReference>
<dbReference type="PANTHER" id="PTHR43031:SF1">
    <property type="entry name" value="PYRIDINE NUCLEOTIDE-DISULPHIDE OXIDOREDUCTASE"/>
    <property type="match status" value="1"/>
</dbReference>
<feature type="domain" description="Rhodanese" evidence="2">
    <location>
        <begin position="40"/>
        <end position="129"/>
    </location>
</feature>
<evidence type="ECO:0000256" key="1">
    <source>
        <dbReference type="SAM" id="SignalP"/>
    </source>
</evidence>